<dbReference type="Gene3D" id="3.40.50.300">
    <property type="entry name" value="P-loop containing nucleotide triphosphate hydrolases"/>
    <property type="match status" value="1"/>
</dbReference>
<gene>
    <name evidence="1" type="ORF">SAMN04488029_0905</name>
</gene>
<organism evidence="1 2">
    <name type="scientific">Reichenbachiella faecimaris</name>
    <dbReference type="NCBI Taxonomy" id="692418"/>
    <lineage>
        <taxon>Bacteria</taxon>
        <taxon>Pseudomonadati</taxon>
        <taxon>Bacteroidota</taxon>
        <taxon>Cytophagia</taxon>
        <taxon>Cytophagales</taxon>
        <taxon>Reichenbachiellaceae</taxon>
        <taxon>Reichenbachiella</taxon>
    </lineage>
</organism>
<evidence type="ECO:0008006" key="3">
    <source>
        <dbReference type="Google" id="ProtNLM"/>
    </source>
</evidence>
<protein>
    <recommendedName>
        <fullName evidence="3">Sulfotransferase family protein</fullName>
    </recommendedName>
</protein>
<dbReference type="AlphaFoldDB" id="A0A1W2G896"/>
<reference evidence="1 2" key="1">
    <citation type="submission" date="2017-04" db="EMBL/GenBank/DDBJ databases">
        <authorList>
            <person name="Afonso C.L."/>
            <person name="Miller P.J."/>
            <person name="Scott M.A."/>
            <person name="Spackman E."/>
            <person name="Goraichik I."/>
            <person name="Dimitrov K.M."/>
            <person name="Suarez D.L."/>
            <person name="Swayne D.E."/>
        </authorList>
    </citation>
    <scope>NUCLEOTIDE SEQUENCE [LARGE SCALE GENOMIC DNA]</scope>
    <source>
        <strain evidence="1 2">DSM 26133</strain>
    </source>
</reference>
<keyword evidence="2" id="KW-1185">Reference proteome</keyword>
<accession>A0A1W2G896</accession>
<dbReference type="OrthoDB" id="9779418at2"/>
<dbReference type="InterPro" id="IPR027417">
    <property type="entry name" value="P-loop_NTPase"/>
</dbReference>
<dbReference type="Proteomes" id="UP000192472">
    <property type="component" value="Unassembled WGS sequence"/>
</dbReference>
<dbReference type="EMBL" id="FWYF01000001">
    <property type="protein sequence ID" value="SMD32558.1"/>
    <property type="molecule type" value="Genomic_DNA"/>
</dbReference>
<evidence type="ECO:0000313" key="2">
    <source>
        <dbReference type="Proteomes" id="UP000192472"/>
    </source>
</evidence>
<dbReference type="SUPFAM" id="SSF52540">
    <property type="entry name" value="P-loop containing nucleoside triphosphate hydrolases"/>
    <property type="match status" value="1"/>
</dbReference>
<sequence length="221" mass="25228">MKVKNSITVVTGMGRCGSSLLMKMLNQGGLPVFVDPKFHPFFESPLQMALPEKSSWLNECKGAAVKVLFPFCLNLPKGYSYKFIWVLRNSKEQSKSIKKVSNLLFGLLKDKEKTNDPKVDLLKLKSQLVDVSDIERMTFSTLQSLKDYKMPILIINFEDLINHPLESSILISKFLPEHNLNVEEMANVMIQRPVSNYNGFLEDNLAGLINKTTRLMHEYLQ</sequence>
<dbReference type="RefSeq" id="WP_084371212.1">
    <property type="nucleotide sequence ID" value="NZ_FWYF01000001.1"/>
</dbReference>
<dbReference type="STRING" id="692418.SAMN04488029_0905"/>
<proteinExistence type="predicted"/>
<name>A0A1W2G896_REIFA</name>
<evidence type="ECO:0000313" key="1">
    <source>
        <dbReference type="EMBL" id="SMD32558.1"/>
    </source>
</evidence>